<name>A0A6L6LUF3_9FIRM</name>
<evidence type="ECO:0000256" key="2">
    <source>
        <dbReference type="ARBA" id="ARBA00022649"/>
    </source>
</evidence>
<dbReference type="RefSeq" id="WP_172726264.1">
    <property type="nucleotide sequence ID" value="NZ_JAFHCJ010000041.1"/>
</dbReference>
<evidence type="ECO:0000313" key="3">
    <source>
        <dbReference type="EMBL" id="MTS28453.1"/>
    </source>
</evidence>
<reference evidence="3 4" key="1">
    <citation type="journal article" date="2019" name="Nat. Med.">
        <title>A library of human gut bacterial isolates paired with longitudinal multiomics data enables mechanistic microbiome research.</title>
        <authorList>
            <person name="Poyet M."/>
            <person name="Groussin M."/>
            <person name="Gibbons S.M."/>
            <person name="Avila-Pacheco J."/>
            <person name="Jiang X."/>
            <person name="Kearney S.M."/>
            <person name="Perrotta A.R."/>
            <person name="Berdy B."/>
            <person name="Zhao S."/>
            <person name="Lieberman T.D."/>
            <person name="Swanson P.K."/>
            <person name="Smith M."/>
            <person name="Roesemann S."/>
            <person name="Alexander J.E."/>
            <person name="Rich S.A."/>
            <person name="Livny J."/>
            <person name="Vlamakis H."/>
            <person name="Clish C."/>
            <person name="Bullock K."/>
            <person name="Deik A."/>
            <person name="Scott J."/>
            <person name="Pierce K.A."/>
            <person name="Xavier R.J."/>
            <person name="Alm E.J."/>
        </authorList>
    </citation>
    <scope>NUCLEOTIDE SEQUENCE [LARGE SCALE GENOMIC DNA]</scope>
    <source>
        <strain evidence="3 4">BIOML-A4</strain>
    </source>
</reference>
<comment type="caution">
    <text evidence="3">The sequence shown here is derived from an EMBL/GenBank/DDBJ whole genome shotgun (WGS) entry which is preliminary data.</text>
</comment>
<gene>
    <name evidence="3" type="ORF">GMD59_14320</name>
</gene>
<proteinExistence type="inferred from homology"/>
<sequence>MASTPTNLTIPIDPELKAQAKALFDELGLSLSGACNIFLRQAVREGRIPFEITLNSPAGKNAAPSESKK</sequence>
<evidence type="ECO:0000313" key="4">
    <source>
        <dbReference type="Proteomes" id="UP000472755"/>
    </source>
</evidence>
<dbReference type="Pfam" id="PF04221">
    <property type="entry name" value="RelB"/>
    <property type="match status" value="1"/>
</dbReference>
<dbReference type="PANTHER" id="PTHR38781">
    <property type="entry name" value="ANTITOXIN DINJ-RELATED"/>
    <property type="match status" value="1"/>
</dbReference>
<dbReference type="Proteomes" id="UP000472755">
    <property type="component" value="Unassembled WGS sequence"/>
</dbReference>
<protein>
    <submittedName>
        <fullName evidence="3">Type II toxin-antitoxin system RelB/DinJ family antitoxin</fullName>
    </submittedName>
</protein>
<accession>A0A6L6LUF3</accession>
<dbReference type="InterPro" id="IPR007337">
    <property type="entry name" value="RelB/DinJ"/>
</dbReference>
<dbReference type="GO" id="GO:0006351">
    <property type="term" value="P:DNA-templated transcription"/>
    <property type="evidence" value="ECO:0007669"/>
    <property type="project" value="TreeGrafter"/>
</dbReference>
<dbReference type="AlphaFoldDB" id="A0A6L6LUF3"/>
<dbReference type="NCBIfam" id="TIGR02384">
    <property type="entry name" value="RelB_DinJ"/>
    <property type="match status" value="1"/>
</dbReference>
<dbReference type="PANTHER" id="PTHR38781:SF1">
    <property type="entry name" value="ANTITOXIN DINJ-RELATED"/>
    <property type="match status" value="1"/>
</dbReference>
<keyword evidence="2" id="KW-1277">Toxin-antitoxin system</keyword>
<organism evidence="3 4">
    <name type="scientific">Ruthenibacterium lactatiformans</name>
    <dbReference type="NCBI Taxonomy" id="1550024"/>
    <lineage>
        <taxon>Bacteria</taxon>
        <taxon>Bacillati</taxon>
        <taxon>Bacillota</taxon>
        <taxon>Clostridia</taxon>
        <taxon>Eubacteriales</taxon>
        <taxon>Oscillospiraceae</taxon>
        <taxon>Ruthenibacterium</taxon>
    </lineage>
</organism>
<dbReference type="GO" id="GO:0006355">
    <property type="term" value="P:regulation of DNA-templated transcription"/>
    <property type="evidence" value="ECO:0007669"/>
    <property type="project" value="InterPro"/>
</dbReference>
<dbReference type="EMBL" id="WMZU01000027">
    <property type="protein sequence ID" value="MTS28453.1"/>
    <property type="molecule type" value="Genomic_DNA"/>
</dbReference>
<evidence type="ECO:0000256" key="1">
    <source>
        <dbReference type="ARBA" id="ARBA00010562"/>
    </source>
</evidence>
<comment type="similarity">
    <text evidence="1">Belongs to the RelB/DinJ antitoxin family.</text>
</comment>
<dbReference type="Gene3D" id="1.10.1220.10">
    <property type="entry name" value="Met repressor-like"/>
    <property type="match status" value="1"/>
</dbReference>
<dbReference type="InterPro" id="IPR013321">
    <property type="entry name" value="Arc_rbn_hlx_hlx"/>
</dbReference>